<feature type="compositionally biased region" description="Low complexity" evidence="1">
    <location>
        <begin position="165"/>
        <end position="198"/>
    </location>
</feature>
<proteinExistence type="predicted"/>
<evidence type="ECO:0000313" key="2">
    <source>
        <dbReference type="EMBL" id="ANM86620.1"/>
    </source>
</evidence>
<name>A0A1Z1C4U8_CLAUC</name>
<dbReference type="AlphaFoldDB" id="A0A1Z1C4U8"/>
<evidence type="ECO:0000313" key="3">
    <source>
        <dbReference type="EMBL" id="AUW30763.1"/>
    </source>
</evidence>
<evidence type="ECO:0000256" key="1">
    <source>
        <dbReference type="SAM" id="MobiDB-lite"/>
    </source>
</evidence>
<reference evidence="2" key="1">
    <citation type="submission" date="2016-05" db="EMBL/GenBank/DDBJ databases">
        <title>Lichen genome sequencing reveals its rich biosynthetic potential.</title>
        <authorList>
            <person name="Bertrand R.L."/>
            <person name="Abdel-Hameed M."/>
            <person name="Sorensen J.L."/>
        </authorList>
    </citation>
    <scope>NUCLEOTIDE SEQUENCE</scope>
</reference>
<protein>
    <submittedName>
        <fullName evidence="2">Uncharacterized protein</fullName>
    </submittedName>
</protein>
<dbReference type="EMBL" id="MG777472">
    <property type="protein sequence ID" value="AUW30763.1"/>
    <property type="molecule type" value="Genomic_DNA"/>
</dbReference>
<dbReference type="EMBL" id="KX264281">
    <property type="protein sequence ID" value="ANM86620.1"/>
    <property type="molecule type" value="Genomic_DNA"/>
</dbReference>
<organism evidence="2">
    <name type="scientific">Cladonia uncialis subsp. uncialis</name>
    <dbReference type="NCBI Taxonomy" id="180999"/>
    <lineage>
        <taxon>Eukaryota</taxon>
        <taxon>Fungi</taxon>
        <taxon>Dikarya</taxon>
        <taxon>Ascomycota</taxon>
        <taxon>Pezizomycotina</taxon>
        <taxon>Lecanoromycetes</taxon>
        <taxon>OSLEUM clade</taxon>
        <taxon>Lecanoromycetidae</taxon>
        <taxon>Lecanorales</taxon>
        <taxon>Lecanorineae</taxon>
        <taxon>Cladoniaceae</taxon>
        <taxon>Cladonia</taxon>
    </lineage>
</organism>
<sequence length="643" mass="68454">MISSTPVTTIPLLPFPLSTTAASSQITAFGNLVIDFAQKASSWSNDITLAAVKTQAVHDIEDLLDNAENAIKNLGGDFPPSVHPCAEGNSRVNFRKRFFNPLKAVESLAGDALSLANCINDIGSAMKDDIGPLSGPPPGSDILPAIQAQINAIQKAGEEETEDGSQSSTDTASASSVSSYKSSSSSSSSSTSASSCPSYVNTEGDSEQWEGVPDDDDPTVKRSHILRNPEHSPRLLSRATTNTFTSIQGCNFPNGLVARQPTFLSVGKFRNLGTRPYVQSGNAGRVFDQTPKWYVAQNTCNQPGFQYYRTPASQQGPNDAPDSLAQQSIDHVWEIQLVNSFLSYMVDGSSFTCDDMNTVFFQYCKNGMQTIFDQMPGLSILNDANFNINPGFIAVAQRLNNVKGAMFKGGIGTSSWWMRSREDTVKNKISSLQDFLMMFELLKDTDVSHMFDVTNNRMYQVFAGVDKVIADIKTGLPDGSKLKKTDWAQPFKDWMTSYLASLPGPAWTWSSKTLAQLKNDLSSDSITNASQLQQLSWIEGHTNWAQDQFSFDFGLTWQEGIIDLGCSMPPLASSSSVAATSSASVAAALSASVASATSASVAASVASAASIASAASAASLASVASISASVVPTAAAPTGTACN</sequence>
<accession>A0A1Z1C4U8</accession>
<reference evidence="3" key="2">
    <citation type="submission" date="2017-12" db="EMBL/GenBank/DDBJ databases">
        <title>Genome Sequencing Reveals a Rich Biosynthetic Potential.</title>
        <authorList>
            <person name="Bertrand R.L."/>
            <person name="Abdel-Hameed M.E."/>
            <person name="Sorensen J.L."/>
        </authorList>
    </citation>
    <scope>NUCLEOTIDE SEQUENCE</scope>
</reference>
<feature type="compositionally biased region" description="Acidic residues" evidence="1">
    <location>
        <begin position="204"/>
        <end position="217"/>
    </location>
</feature>
<feature type="region of interest" description="Disordered" evidence="1">
    <location>
        <begin position="154"/>
        <end position="237"/>
    </location>
</feature>